<dbReference type="Proteomes" id="UP000499080">
    <property type="component" value="Unassembled WGS sequence"/>
</dbReference>
<dbReference type="EMBL" id="BGPR01007764">
    <property type="protein sequence ID" value="GBN29365.1"/>
    <property type="molecule type" value="Genomic_DNA"/>
</dbReference>
<evidence type="ECO:0000313" key="2">
    <source>
        <dbReference type="EMBL" id="GBN29365.1"/>
    </source>
</evidence>
<protein>
    <submittedName>
        <fullName evidence="2">Uncharacterized protein</fullName>
    </submittedName>
</protein>
<feature type="compositionally biased region" description="Polar residues" evidence="1">
    <location>
        <begin position="82"/>
        <end position="94"/>
    </location>
</feature>
<comment type="caution">
    <text evidence="2">The sequence shown here is derived from an EMBL/GenBank/DDBJ whole genome shotgun (WGS) entry which is preliminary data.</text>
</comment>
<accession>A0A4Y2MQF3</accession>
<feature type="region of interest" description="Disordered" evidence="1">
    <location>
        <begin position="74"/>
        <end position="94"/>
    </location>
</feature>
<dbReference type="AlphaFoldDB" id="A0A4Y2MQF3"/>
<evidence type="ECO:0000313" key="3">
    <source>
        <dbReference type="Proteomes" id="UP000499080"/>
    </source>
</evidence>
<sequence>MTKHFFPNSVVYLRRKCCLPPIKVLPMSSNSPHIILCTNVSVLQQQVEIFLCHRDTLSTDPKIDHPFTRKPRLPAIELGNLTRPSSTPGNDDPE</sequence>
<organism evidence="2 3">
    <name type="scientific">Araneus ventricosus</name>
    <name type="common">Orbweaver spider</name>
    <name type="synonym">Epeira ventricosa</name>
    <dbReference type="NCBI Taxonomy" id="182803"/>
    <lineage>
        <taxon>Eukaryota</taxon>
        <taxon>Metazoa</taxon>
        <taxon>Ecdysozoa</taxon>
        <taxon>Arthropoda</taxon>
        <taxon>Chelicerata</taxon>
        <taxon>Arachnida</taxon>
        <taxon>Araneae</taxon>
        <taxon>Araneomorphae</taxon>
        <taxon>Entelegynae</taxon>
        <taxon>Araneoidea</taxon>
        <taxon>Araneidae</taxon>
        <taxon>Araneus</taxon>
    </lineage>
</organism>
<gene>
    <name evidence="2" type="ORF">AVEN_145633_1</name>
</gene>
<evidence type="ECO:0000256" key="1">
    <source>
        <dbReference type="SAM" id="MobiDB-lite"/>
    </source>
</evidence>
<reference evidence="2 3" key="1">
    <citation type="journal article" date="2019" name="Sci. Rep.">
        <title>Orb-weaving spider Araneus ventricosus genome elucidates the spidroin gene catalogue.</title>
        <authorList>
            <person name="Kono N."/>
            <person name="Nakamura H."/>
            <person name="Ohtoshi R."/>
            <person name="Moran D.A.P."/>
            <person name="Shinohara A."/>
            <person name="Yoshida Y."/>
            <person name="Fujiwara M."/>
            <person name="Mori M."/>
            <person name="Tomita M."/>
            <person name="Arakawa K."/>
        </authorList>
    </citation>
    <scope>NUCLEOTIDE SEQUENCE [LARGE SCALE GENOMIC DNA]</scope>
</reference>
<keyword evidence="3" id="KW-1185">Reference proteome</keyword>
<name>A0A4Y2MQF3_ARAVE</name>
<proteinExistence type="predicted"/>